<reference evidence="2" key="2">
    <citation type="submission" date="2023-06" db="EMBL/GenBank/DDBJ databases">
        <authorList>
            <consortium name="Lawrence Berkeley National Laboratory"/>
            <person name="Mondo S.J."/>
            <person name="Hensen N."/>
            <person name="Bonometti L."/>
            <person name="Westerberg I."/>
            <person name="Brannstrom I.O."/>
            <person name="Guillou S."/>
            <person name="Cros-Aarteil S."/>
            <person name="Calhoun S."/>
            <person name="Haridas S."/>
            <person name="Kuo A."/>
            <person name="Pangilinan J."/>
            <person name="Riley R."/>
            <person name="Labutti K."/>
            <person name="Andreopoulos B."/>
            <person name="Lipzen A."/>
            <person name="Chen C."/>
            <person name="Yanf M."/>
            <person name="Daum C."/>
            <person name="Ng V."/>
            <person name="Clum A."/>
            <person name="Steindorff A."/>
            <person name="Ohm R."/>
            <person name="Martin F."/>
            <person name="Silar P."/>
            <person name="Natvig D."/>
            <person name="Lalanne C."/>
            <person name="Gautier V."/>
            <person name="Ament-Velasquez S.L."/>
            <person name="Kruys A."/>
            <person name="Hutchinson M.I."/>
            <person name="Powell A.J."/>
            <person name="Barry K."/>
            <person name="Miller A.N."/>
            <person name="Grigoriev I.V."/>
            <person name="Debuchy R."/>
            <person name="Gladieux P."/>
            <person name="Thoren M.H."/>
            <person name="Johannesson H."/>
        </authorList>
    </citation>
    <scope>NUCLEOTIDE SEQUENCE</scope>
    <source>
        <strain evidence="2">PSN324</strain>
    </source>
</reference>
<reference evidence="2" key="1">
    <citation type="journal article" date="2023" name="Mol. Phylogenet. Evol.">
        <title>Genome-scale phylogeny and comparative genomics of the fungal order Sordariales.</title>
        <authorList>
            <person name="Hensen N."/>
            <person name="Bonometti L."/>
            <person name="Westerberg I."/>
            <person name="Brannstrom I.O."/>
            <person name="Guillou S."/>
            <person name="Cros-Aarteil S."/>
            <person name="Calhoun S."/>
            <person name="Haridas S."/>
            <person name="Kuo A."/>
            <person name="Mondo S."/>
            <person name="Pangilinan J."/>
            <person name="Riley R."/>
            <person name="LaButti K."/>
            <person name="Andreopoulos B."/>
            <person name="Lipzen A."/>
            <person name="Chen C."/>
            <person name="Yan M."/>
            <person name="Daum C."/>
            <person name="Ng V."/>
            <person name="Clum A."/>
            <person name="Steindorff A."/>
            <person name="Ohm R.A."/>
            <person name="Martin F."/>
            <person name="Silar P."/>
            <person name="Natvig D.O."/>
            <person name="Lalanne C."/>
            <person name="Gautier V."/>
            <person name="Ament-Velasquez S.L."/>
            <person name="Kruys A."/>
            <person name="Hutchinson M.I."/>
            <person name="Powell A.J."/>
            <person name="Barry K."/>
            <person name="Miller A.N."/>
            <person name="Grigoriev I.V."/>
            <person name="Debuchy R."/>
            <person name="Gladieux P."/>
            <person name="Hiltunen Thoren M."/>
            <person name="Johannesson H."/>
        </authorList>
    </citation>
    <scope>NUCLEOTIDE SEQUENCE</scope>
    <source>
        <strain evidence="2">PSN324</strain>
    </source>
</reference>
<comment type="caution">
    <text evidence="2">The sequence shown here is derived from an EMBL/GenBank/DDBJ whole genome shotgun (WGS) entry which is preliminary data.</text>
</comment>
<accession>A0AAV9I230</accession>
<proteinExistence type="predicted"/>
<evidence type="ECO:0000313" key="3">
    <source>
        <dbReference type="Proteomes" id="UP001321749"/>
    </source>
</evidence>
<dbReference type="EMBL" id="MU864928">
    <property type="protein sequence ID" value="KAK4467162.1"/>
    <property type="molecule type" value="Genomic_DNA"/>
</dbReference>
<name>A0AAV9I230_9PEZI</name>
<dbReference type="Proteomes" id="UP001321749">
    <property type="component" value="Unassembled WGS sequence"/>
</dbReference>
<evidence type="ECO:0000256" key="1">
    <source>
        <dbReference type="SAM" id="MobiDB-lite"/>
    </source>
</evidence>
<evidence type="ECO:0000313" key="2">
    <source>
        <dbReference type="EMBL" id="KAK4467162.1"/>
    </source>
</evidence>
<sequence length="143" mass="16077">MCIYFYLHHHHIPPCIHNIDMVVHYSFCSDATIDSAGNKQACDNPQFDHTQSVDYNDPCATGGCLVSADCTSGGCRLEQLNGRWRLRGRYKIVKFQAEMIYKPGRSIEAAIHASNCIEGKNGEEEQEFEDAEAENRQTYSLAA</sequence>
<dbReference type="AlphaFoldDB" id="A0AAV9I230"/>
<gene>
    <name evidence="2" type="ORF">QBC42DRAFT_281767</name>
</gene>
<protein>
    <submittedName>
        <fullName evidence="2">Uncharacterized protein</fullName>
    </submittedName>
</protein>
<keyword evidence="3" id="KW-1185">Reference proteome</keyword>
<feature type="region of interest" description="Disordered" evidence="1">
    <location>
        <begin position="122"/>
        <end position="143"/>
    </location>
</feature>
<organism evidence="2 3">
    <name type="scientific">Cladorrhinum samala</name>
    <dbReference type="NCBI Taxonomy" id="585594"/>
    <lineage>
        <taxon>Eukaryota</taxon>
        <taxon>Fungi</taxon>
        <taxon>Dikarya</taxon>
        <taxon>Ascomycota</taxon>
        <taxon>Pezizomycotina</taxon>
        <taxon>Sordariomycetes</taxon>
        <taxon>Sordariomycetidae</taxon>
        <taxon>Sordariales</taxon>
        <taxon>Podosporaceae</taxon>
        <taxon>Cladorrhinum</taxon>
    </lineage>
</organism>